<evidence type="ECO:0000313" key="9">
    <source>
        <dbReference type="EMBL" id="MBO3664160.1"/>
    </source>
</evidence>
<evidence type="ECO:0000256" key="5">
    <source>
        <dbReference type="ARBA" id="ARBA00022989"/>
    </source>
</evidence>
<protein>
    <submittedName>
        <fullName evidence="9">TRIC cation channel family protein</fullName>
    </submittedName>
</protein>
<dbReference type="EMBL" id="JAGFOA010000004">
    <property type="protein sequence ID" value="MBO3664160.1"/>
    <property type="molecule type" value="Genomic_DNA"/>
</dbReference>
<keyword evidence="5 7" id="KW-1133">Transmembrane helix</keyword>
<proteinExistence type="inferred from homology"/>
<evidence type="ECO:0000256" key="2">
    <source>
        <dbReference type="ARBA" id="ARBA00008193"/>
    </source>
</evidence>
<feature type="transmembrane region" description="Helical" evidence="7">
    <location>
        <begin position="72"/>
        <end position="91"/>
    </location>
</feature>
<accession>A0A939QL27</accession>
<feature type="transmembrane region" description="Helical" evidence="7">
    <location>
        <begin position="6"/>
        <end position="27"/>
    </location>
</feature>
<dbReference type="GO" id="GO:0005886">
    <property type="term" value="C:plasma membrane"/>
    <property type="evidence" value="ECO:0007669"/>
    <property type="project" value="UniProtKB-SubCell"/>
</dbReference>
<evidence type="ECO:0000259" key="8">
    <source>
        <dbReference type="Pfam" id="PF03458"/>
    </source>
</evidence>
<keyword evidence="3" id="KW-1003">Cell membrane</keyword>
<feature type="transmembrane region" description="Helical" evidence="7">
    <location>
        <begin position="184"/>
        <end position="205"/>
    </location>
</feature>
<feature type="transmembrane region" description="Helical" evidence="7">
    <location>
        <begin position="157"/>
        <end position="178"/>
    </location>
</feature>
<feature type="transmembrane region" description="Helical" evidence="7">
    <location>
        <begin position="124"/>
        <end position="145"/>
    </location>
</feature>
<evidence type="ECO:0000256" key="7">
    <source>
        <dbReference type="SAM" id="Phobius"/>
    </source>
</evidence>
<keyword evidence="10" id="KW-1185">Reference proteome</keyword>
<feature type="transmembrane region" description="Helical" evidence="7">
    <location>
        <begin position="98"/>
        <end position="118"/>
    </location>
</feature>
<feature type="domain" description="Glycine transporter" evidence="8">
    <location>
        <begin position="10"/>
        <end position="87"/>
    </location>
</feature>
<evidence type="ECO:0000256" key="4">
    <source>
        <dbReference type="ARBA" id="ARBA00022692"/>
    </source>
</evidence>
<comment type="caution">
    <text evidence="9">The sequence shown here is derived from an EMBL/GenBank/DDBJ whole genome shotgun (WGS) entry which is preliminary data.</text>
</comment>
<evidence type="ECO:0000256" key="3">
    <source>
        <dbReference type="ARBA" id="ARBA00022475"/>
    </source>
</evidence>
<dbReference type="Pfam" id="PF03458">
    <property type="entry name" value="Gly_transporter"/>
    <property type="match status" value="2"/>
</dbReference>
<dbReference type="AlphaFoldDB" id="A0A939QL27"/>
<dbReference type="Proteomes" id="UP000680132">
    <property type="component" value="Unassembled WGS sequence"/>
</dbReference>
<comment type="similarity">
    <text evidence="2">Belongs to the UPF0126 family.</text>
</comment>
<gene>
    <name evidence="9" type="ORF">J5V96_11635</name>
</gene>
<keyword evidence="6 7" id="KW-0472">Membrane</keyword>
<feature type="transmembrane region" description="Helical" evidence="7">
    <location>
        <begin position="39"/>
        <end position="60"/>
    </location>
</feature>
<name>A0A939QL27_9MICO</name>
<keyword evidence="4 7" id="KW-0812">Transmembrane</keyword>
<comment type="subcellular location">
    <subcellularLocation>
        <location evidence="1">Cell membrane</location>
        <topology evidence="1">Multi-pass membrane protein</topology>
    </subcellularLocation>
</comment>
<dbReference type="InterPro" id="IPR005115">
    <property type="entry name" value="Gly_transporter"/>
</dbReference>
<feature type="domain" description="Glycine transporter" evidence="8">
    <location>
        <begin position="100"/>
        <end position="172"/>
    </location>
</feature>
<dbReference type="RefSeq" id="WP_208503935.1">
    <property type="nucleotide sequence ID" value="NZ_JAGFOA010000004.1"/>
</dbReference>
<organism evidence="9 10">
    <name type="scientific">Microbacterium stercoris</name>
    <dbReference type="NCBI Taxonomy" id="2820289"/>
    <lineage>
        <taxon>Bacteria</taxon>
        <taxon>Bacillati</taxon>
        <taxon>Actinomycetota</taxon>
        <taxon>Actinomycetes</taxon>
        <taxon>Micrococcales</taxon>
        <taxon>Microbacteriaceae</taxon>
        <taxon>Microbacterium</taxon>
    </lineage>
</organism>
<sequence>MTESTFVLPLWADLAAVGLGSAVGAAFAHGFQGKNRLDLLGVALIGVMIGMGGGLIRDVLLGLPPATLQSNHYLIVAIGASLLGMLLAGVFHKLNKLIILADALLIGLFGALGVSKALDLGTPVVPAIAIGVAAAVGGGAARDIALGLPVAIMHVGSLYAVAAAGGCGVIAIGFHFGIHPYICAAVGIVVCAAIRMLSVIFDLSLPEQRRLYRRRVAAEVAVETGAIAIITPDMNPGAAANDDPRGSA</sequence>
<evidence type="ECO:0000256" key="6">
    <source>
        <dbReference type="ARBA" id="ARBA00023136"/>
    </source>
</evidence>
<evidence type="ECO:0000256" key="1">
    <source>
        <dbReference type="ARBA" id="ARBA00004651"/>
    </source>
</evidence>
<dbReference type="PANTHER" id="PTHR30506">
    <property type="entry name" value="INNER MEMBRANE PROTEIN"/>
    <property type="match status" value="1"/>
</dbReference>
<dbReference type="PANTHER" id="PTHR30506:SF3">
    <property type="entry name" value="UPF0126 INNER MEMBRANE PROTEIN YADS-RELATED"/>
    <property type="match status" value="1"/>
</dbReference>
<evidence type="ECO:0000313" key="10">
    <source>
        <dbReference type="Proteomes" id="UP000680132"/>
    </source>
</evidence>
<reference evidence="9" key="1">
    <citation type="submission" date="2021-03" db="EMBL/GenBank/DDBJ databases">
        <title>Microbacterium sp. nov., a novel actinobacterium isolated from cow dung.</title>
        <authorList>
            <person name="Zhang L."/>
        </authorList>
    </citation>
    <scope>NUCLEOTIDE SEQUENCE</scope>
    <source>
        <strain evidence="9">NEAU-LLB</strain>
    </source>
</reference>